<dbReference type="VEuPathDB" id="FungiDB:AeMF1_016914"/>
<evidence type="ECO:0000313" key="4">
    <source>
        <dbReference type="Proteomes" id="UP000481153"/>
    </source>
</evidence>
<organism evidence="3 4">
    <name type="scientific">Aphanomyces euteiches</name>
    <dbReference type="NCBI Taxonomy" id="100861"/>
    <lineage>
        <taxon>Eukaryota</taxon>
        <taxon>Sar</taxon>
        <taxon>Stramenopiles</taxon>
        <taxon>Oomycota</taxon>
        <taxon>Saprolegniomycetes</taxon>
        <taxon>Saprolegniales</taxon>
        <taxon>Verrucalvaceae</taxon>
        <taxon>Aphanomyces</taxon>
    </lineage>
</organism>
<sequence>MLRRFAANAASRSSIAAFSSRAAASRVNVVEKHSDYEALIARPKGKTVVYFTAVWCGPCKMISPIYTHLSNAHEDITFAKVDVDDLDETAHAAGVRSMPTFHFYVDGKPQPSLAFSGADPDLLQLNVNKLKTL</sequence>
<dbReference type="PROSITE" id="PS51352">
    <property type="entry name" value="THIOREDOXIN_2"/>
    <property type="match status" value="1"/>
</dbReference>
<dbReference type="PANTHER" id="PTHR46115">
    <property type="entry name" value="THIOREDOXIN-LIKE PROTEIN 1"/>
    <property type="match status" value="1"/>
</dbReference>
<reference evidence="3 4" key="1">
    <citation type="submission" date="2019-07" db="EMBL/GenBank/DDBJ databases">
        <title>Genomics analysis of Aphanomyces spp. identifies a new class of oomycete effector associated with host adaptation.</title>
        <authorList>
            <person name="Gaulin E."/>
        </authorList>
    </citation>
    <scope>NUCLEOTIDE SEQUENCE [LARGE SCALE GENOMIC DNA]</scope>
    <source>
        <strain evidence="3 4">ATCC 201684</strain>
    </source>
</reference>
<dbReference type="AlphaFoldDB" id="A0A6G0XXW2"/>
<dbReference type="InterPro" id="IPR036249">
    <property type="entry name" value="Thioredoxin-like_sf"/>
</dbReference>
<dbReference type="Gene3D" id="3.40.30.10">
    <property type="entry name" value="Glutaredoxin"/>
    <property type="match status" value="1"/>
</dbReference>
<dbReference type="Proteomes" id="UP000481153">
    <property type="component" value="Unassembled WGS sequence"/>
</dbReference>
<evidence type="ECO:0000256" key="1">
    <source>
        <dbReference type="ARBA" id="ARBA00023157"/>
    </source>
</evidence>
<keyword evidence="1" id="KW-1015">Disulfide bond</keyword>
<accession>A0A6G0XXW2</accession>
<proteinExistence type="predicted"/>
<dbReference type="CDD" id="cd02947">
    <property type="entry name" value="TRX_family"/>
    <property type="match status" value="1"/>
</dbReference>
<dbReference type="PRINTS" id="PR00421">
    <property type="entry name" value="THIOREDOXIN"/>
</dbReference>
<comment type="caution">
    <text evidence="3">The sequence shown here is derived from an EMBL/GenBank/DDBJ whole genome shotgun (WGS) entry which is preliminary data.</text>
</comment>
<evidence type="ECO:0000259" key="2">
    <source>
        <dbReference type="PROSITE" id="PS51352"/>
    </source>
</evidence>
<dbReference type="InterPro" id="IPR013766">
    <property type="entry name" value="Thioredoxin_domain"/>
</dbReference>
<name>A0A6G0XXW2_9STRA</name>
<dbReference type="InterPro" id="IPR017937">
    <property type="entry name" value="Thioredoxin_CS"/>
</dbReference>
<gene>
    <name evidence="3" type="ORF">Ae201684_000398</name>
</gene>
<feature type="domain" description="Thioredoxin" evidence="2">
    <location>
        <begin position="9"/>
        <end position="133"/>
    </location>
</feature>
<evidence type="ECO:0000313" key="3">
    <source>
        <dbReference type="EMBL" id="KAF0745377.1"/>
    </source>
</evidence>
<dbReference type="EMBL" id="VJMJ01000002">
    <property type="protein sequence ID" value="KAF0745377.1"/>
    <property type="molecule type" value="Genomic_DNA"/>
</dbReference>
<dbReference type="PROSITE" id="PS00194">
    <property type="entry name" value="THIOREDOXIN_1"/>
    <property type="match status" value="1"/>
</dbReference>
<dbReference type="Pfam" id="PF00085">
    <property type="entry name" value="Thioredoxin"/>
    <property type="match status" value="1"/>
</dbReference>
<dbReference type="SUPFAM" id="SSF52833">
    <property type="entry name" value="Thioredoxin-like"/>
    <property type="match status" value="1"/>
</dbReference>
<keyword evidence="4" id="KW-1185">Reference proteome</keyword>
<protein>
    <recommendedName>
        <fullName evidence="2">Thioredoxin domain-containing protein</fullName>
    </recommendedName>
</protein>